<keyword evidence="5" id="KW-0723">Serine/threonine-protein kinase</keyword>
<feature type="transmembrane region" description="Helical" evidence="21">
    <location>
        <begin position="544"/>
        <end position="569"/>
    </location>
</feature>
<dbReference type="CDD" id="cd00054">
    <property type="entry name" value="EGF_CA"/>
    <property type="match status" value="1"/>
</dbReference>
<dbReference type="FunFam" id="3.30.200.20:FF:000145">
    <property type="entry name" value="receptor-like serine/threonine-protein kinase SD1-8"/>
    <property type="match status" value="1"/>
</dbReference>
<feature type="region of interest" description="Disordered" evidence="20">
    <location>
        <begin position="920"/>
        <end position="943"/>
    </location>
</feature>
<comment type="similarity">
    <text evidence="2">Belongs to the protein kinase superfamily. TKL Ser/Thr protein kinase family. ROCO subfamily.</text>
</comment>
<dbReference type="GO" id="GO:0048544">
    <property type="term" value="P:recognition of pollen"/>
    <property type="evidence" value="ECO:0007669"/>
    <property type="project" value="InterPro"/>
</dbReference>
<dbReference type="PROSITE" id="PS00108">
    <property type="entry name" value="PROTEIN_KINASE_ST"/>
    <property type="match status" value="1"/>
</dbReference>
<keyword evidence="15" id="KW-1015">Disulfide bond</keyword>
<dbReference type="InterPro" id="IPR036426">
    <property type="entry name" value="Bulb-type_lectin_dom_sf"/>
</dbReference>
<dbReference type="Gene3D" id="3.30.200.20">
    <property type="entry name" value="Phosphorylase Kinase, domain 1"/>
    <property type="match status" value="1"/>
</dbReference>
<gene>
    <name evidence="25" type="ORF">OLC1_LOCUS3027</name>
</gene>
<dbReference type="Pfam" id="PF01453">
    <property type="entry name" value="B_lectin"/>
    <property type="match status" value="1"/>
</dbReference>
<accession>A0AAV1C784</accession>
<evidence type="ECO:0000256" key="7">
    <source>
        <dbReference type="ARBA" id="ARBA00022679"/>
    </source>
</evidence>
<dbReference type="AlphaFoldDB" id="A0AAV1C784"/>
<evidence type="ECO:0000256" key="19">
    <source>
        <dbReference type="ARBA" id="ARBA00048679"/>
    </source>
</evidence>
<dbReference type="InterPro" id="IPR011009">
    <property type="entry name" value="Kinase-like_dom_sf"/>
</dbReference>
<dbReference type="Gene3D" id="2.90.10.10">
    <property type="entry name" value="Bulb-type lectin domain"/>
    <property type="match status" value="1"/>
</dbReference>
<dbReference type="GO" id="GO:0004674">
    <property type="term" value="F:protein serine/threonine kinase activity"/>
    <property type="evidence" value="ECO:0007669"/>
    <property type="project" value="UniProtKB-KW"/>
</dbReference>
<evidence type="ECO:0000259" key="22">
    <source>
        <dbReference type="PROSITE" id="PS50011"/>
    </source>
</evidence>
<comment type="catalytic activity">
    <reaction evidence="19">
        <text>L-seryl-[protein] + ATP = O-phospho-L-seryl-[protein] + ADP + H(+)</text>
        <dbReference type="Rhea" id="RHEA:17989"/>
        <dbReference type="Rhea" id="RHEA-COMP:9863"/>
        <dbReference type="Rhea" id="RHEA-COMP:11604"/>
        <dbReference type="ChEBI" id="CHEBI:15378"/>
        <dbReference type="ChEBI" id="CHEBI:29999"/>
        <dbReference type="ChEBI" id="CHEBI:30616"/>
        <dbReference type="ChEBI" id="CHEBI:83421"/>
        <dbReference type="ChEBI" id="CHEBI:456216"/>
        <dbReference type="EC" id="2.7.11.1"/>
    </reaction>
</comment>
<evidence type="ECO:0000256" key="14">
    <source>
        <dbReference type="ARBA" id="ARBA00023136"/>
    </source>
</evidence>
<dbReference type="SUPFAM" id="SSF56112">
    <property type="entry name" value="Protein kinase-like (PK-like)"/>
    <property type="match status" value="1"/>
</dbReference>
<keyword evidence="4" id="KW-1003">Cell membrane</keyword>
<evidence type="ECO:0000259" key="24">
    <source>
        <dbReference type="PROSITE" id="PS50948"/>
    </source>
</evidence>
<evidence type="ECO:0000256" key="9">
    <source>
        <dbReference type="ARBA" id="ARBA00022729"/>
    </source>
</evidence>
<keyword evidence="6" id="KW-0245">EGF-like domain</keyword>
<feature type="domain" description="Protein kinase" evidence="22">
    <location>
        <begin position="622"/>
        <end position="898"/>
    </location>
</feature>
<keyword evidence="11" id="KW-0418">Kinase</keyword>
<evidence type="ECO:0000256" key="16">
    <source>
        <dbReference type="ARBA" id="ARBA00023170"/>
    </source>
</evidence>
<dbReference type="PROSITE" id="PS50948">
    <property type="entry name" value="PAN"/>
    <property type="match status" value="1"/>
</dbReference>
<dbReference type="PANTHER" id="PTHR27002">
    <property type="entry name" value="RECEPTOR-LIKE SERINE/THREONINE-PROTEIN KINASE SD1-8"/>
    <property type="match status" value="1"/>
</dbReference>
<dbReference type="InterPro" id="IPR001245">
    <property type="entry name" value="Ser-Thr/Tyr_kinase_cat_dom"/>
</dbReference>
<evidence type="ECO:0000256" key="6">
    <source>
        <dbReference type="ARBA" id="ARBA00022536"/>
    </source>
</evidence>
<keyword evidence="8 21" id="KW-0812">Transmembrane</keyword>
<proteinExistence type="inferred from homology"/>
<dbReference type="Gene3D" id="1.10.510.10">
    <property type="entry name" value="Transferase(Phosphotransferase) domain 1"/>
    <property type="match status" value="1"/>
</dbReference>
<feature type="domain" description="Apple" evidence="24">
    <location>
        <begin position="446"/>
        <end position="529"/>
    </location>
</feature>
<feature type="domain" description="Bulb-type lectin" evidence="23">
    <location>
        <begin position="137"/>
        <end position="257"/>
    </location>
</feature>
<evidence type="ECO:0000256" key="17">
    <source>
        <dbReference type="ARBA" id="ARBA00023180"/>
    </source>
</evidence>
<evidence type="ECO:0000256" key="8">
    <source>
        <dbReference type="ARBA" id="ARBA00022692"/>
    </source>
</evidence>
<dbReference type="PANTHER" id="PTHR27002:SF1082">
    <property type="entry name" value="OS06G0693000 PROTEIN"/>
    <property type="match status" value="1"/>
</dbReference>
<dbReference type="PROSITE" id="PS50927">
    <property type="entry name" value="BULB_LECTIN"/>
    <property type="match status" value="1"/>
</dbReference>
<dbReference type="InterPro" id="IPR000719">
    <property type="entry name" value="Prot_kinase_dom"/>
</dbReference>
<dbReference type="Gene3D" id="3.40.50.300">
    <property type="entry name" value="P-loop containing nucleotide triphosphate hydrolases"/>
    <property type="match status" value="1"/>
</dbReference>
<evidence type="ECO:0000256" key="5">
    <source>
        <dbReference type="ARBA" id="ARBA00022527"/>
    </source>
</evidence>
<protein>
    <recommendedName>
        <fullName evidence="3">non-specific serine/threonine protein kinase</fullName>
        <ecNumber evidence="3">2.7.11.1</ecNumber>
    </recommendedName>
</protein>
<reference evidence="25" key="1">
    <citation type="submission" date="2023-03" db="EMBL/GenBank/DDBJ databases">
        <authorList>
            <person name="Julca I."/>
        </authorList>
    </citation>
    <scope>NUCLEOTIDE SEQUENCE</scope>
</reference>
<evidence type="ECO:0000256" key="15">
    <source>
        <dbReference type="ARBA" id="ARBA00023157"/>
    </source>
</evidence>
<dbReference type="SMART" id="SM00108">
    <property type="entry name" value="B_lectin"/>
    <property type="match status" value="1"/>
</dbReference>
<dbReference type="Pfam" id="PF07714">
    <property type="entry name" value="PK_Tyr_Ser-Thr"/>
    <property type="match status" value="1"/>
</dbReference>
<evidence type="ECO:0000256" key="2">
    <source>
        <dbReference type="ARBA" id="ARBA00008171"/>
    </source>
</evidence>
<dbReference type="PROSITE" id="PS50011">
    <property type="entry name" value="PROTEIN_KINASE_DOM"/>
    <property type="match status" value="1"/>
</dbReference>
<dbReference type="SUPFAM" id="SSF52540">
    <property type="entry name" value="P-loop containing nucleoside triphosphate hydrolases"/>
    <property type="match status" value="1"/>
</dbReference>
<dbReference type="InterPro" id="IPR008271">
    <property type="entry name" value="Ser/Thr_kinase_AS"/>
</dbReference>
<dbReference type="InterPro" id="IPR000858">
    <property type="entry name" value="S_locus_glycoprot_dom"/>
</dbReference>
<keyword evidence="16" id="KW-0675">Receptor</keyword>
<comment type="catalytic activity">
    <reaction evidence="18">
        <text>L-threonyl-[protein] + ATP = O-phospho-L-threonyl-[protein] + ADP + H(+)</text>
        <dbReference type="Rhea" id="RHEA:46608"/>
        <dbReference type="Rhea" id="RHEA-COMP:11060"/>
        <dbReference type="Rhea" id="RHEA-COMP:11605"/>
        <dbReference type="ChEBI" id="CHEBI:15378"/>
        <dbReference type="ChEBI" id="CHEBI:30013"/>
        <dbReference type="ChEBI" id="CHEBI:30616"/>
        <dbReference type="ChEBI" id="CHEBI:61977"/>
        <dbReference type="ChEBI" id="CHEBI:456216"/>
        <dbReference type="EC" id="2.7.11.1"/>
    </reaction>
</comment>
<keyword evidence="9" id="KW-0732">Signal</keyword>
<dbReference type="CDD" id="cd00028">
    <property type="entry name" value="B_lectin"/>
    <property type="match status" value="1"/>
</dbReference>
<dbReference type="InterPro" id="IPR001480">
    <property type="entry name" value="Bulb-type_lectin_dom"/>
</dbReference>
<keyword evidence="12" id="KW-0067">ATP-binding</keyword>
<evidence type="ECO:0000256" key="18">
    <source>
        <dbReference type="ARBA" id="ARBA00047899"/>
    </source>
</evidence>
<dbReference type="InterPro" id="IPR027417">
    <property type="entry name" value="P-loop_NTPase"/>
</dbReference>
<dbReference type="SMART" id="SM00220">
    <property type="entry name" value="S_TKc"/>
    <property type="match status" value="1"/>
</dbReference>
<evidence type="ECO:0000256" key="4">
    <source>
        <dbReference type="ARBA" id="ARBA00022475"/>
    </source>
</evidence>
<dbReference type="GO" id="GO:0005886">
    <property type="term" value="C:plasma membrane"/>
    <property type="evidence" value="ECO:0007669"/>
    <property type="project" value="UniProtKB-SubCell"/>
</dbReference>
<dbReference type="InterPro" id="IPR024171">
    <property type="entry name" value="SRK-like_kinase"/>
</dbReference>
<organism evidence="25 26">
    <name type="scientific">Oldenlandia corymbosa var. corymbosa</name>
    <dbReference type="NCBI Taxonomy" id="529605"/>
    <lineage>
        <taxon>Eukaryota</taxon>
        <taxon>Viridiplantae</taxon>
        <taxon>Streptophyta</taxon>
        <taxon>Embryophyta</taxon>
        <taxon>Tracheophyta</taxon>
        <taxon>Spermatophyta</taxon>
        <taxon>Magnoliopsida</taxon>
        <taxon>eudicotyledons</taxon>
        <taxon>Gunneridae</taxon>
        <taxon>Pentapetalae</taxon>
        <taxon>asterids</taxon>
        <taxon>lamiids</taxon>
        <taxon>Gentianales</taxon>
        <taxon>Rubiaceae</taxon>
        <taxon>Rubioideae</taxon>
        <taxon>Spermacoceae</taxon>
        <taxon>Hedyotis-Oldenlandia complex</taxon>
        <taxon>Oldenlandia</taxon>
    </lineage>
</organism>
<evidence type="ECO:0000313" key="25">
    <source>
        <dbReference type="EMBL" id="CAI9090993.1"/>
    </source>
</evidence>
<evidence type="ECO:0000256" key="3">
    <source>
        <dbReference type="ARBA" id="ARBA00012513"/>
    </source>
</evidence>
<dbReference type="Pfam" id="PF00954">
    <property type="entry name" value="S_locus_glycop"/>
    <property type="match status" value="1"/>
</dbReference>
<name>A0AAV1C784_OLDCO</name>
<evidence type="ECO:0000256" key="21">
    <source>
        <dbReference type="SAM" id="Phobius"/>
    </source>
</evidence>
<dbReference type="GO" id="GO:0005524">
    <property type="term" value="F:ATP binding"/>
    <property type="evidence" value="ECO:0007669"/>
    <property type="project" value="UniProtKB-KW"/>
</dbReference>
<sequence>MNKPVRILVNHNELTLEGIKQFYVNPDKEDWKLENTMQPDHTVSATHGDIDQNTRVIKMSEFHSGSSRPENYLHRIGRSGWFGRKGKAINSVTKEDERMLQVLYGRGVQMKGSISLLGFLLPVLLFASVCLRDCNARDTVSITNPLHDSETIFSSGRTFKLGFFSPGNTTNRYVGIMFNVPTATVVWVANRDNPLNDSSGVLTISGDGNLVVLNGKKDILWSSNAPKPVANSSAQLLDDGNLVLTDNSTGTSVWESFQNPTNFFLRKMSIGEVANSSIRLTSWRSPSDPSIGNFSLGVNSLRIPEFYVWNRGVVYWRSGPWNGNIFIGVPAMTAIYRNQYDLVGNDDGTAYFTYDYINTTTLLHYELSSSGNLLEKELNDNGDWNISYSCVSSECDEYGKCGPNGRCDPLASPICSCLQGFEPRDEAEWNKGNWSGGCSRKAPLQCERNNSAGRQGEGDGYLKLTNVKIPDLSNSVATSEGNCSNDCLKDCFCSAYTFVVGIGCLHWNDSLIDIQQFSSNGADLYIRLASSELDRTESKQRKKAVIAATVSMASLFLAVSSFFLWNWLIKHRGRKQEAKLSLVQPREECKTEMVLNGSHVKAKLEELPLYGYETLANATESFHNKSKLGQGGFGPVYKGKLSNGPEIAVKRLSNSSSQGLQEFMNEVSVISKLQHRNLVRLLGCCIEREEKILVYEYMPNKSLDAYIFDSRKQHLLDWPRRCTIIEGIGRGLLYLHRDSRLRIIHRDMKASNILLDEDLNPKISDFGLARIFGGKQDQANTSRVVGTYGYMAPEYAMRGKFSEKSDVYSFGVLLLEIVSGRKNTSFYHEEENLISLLGYAWKLWNENQVVNLAFTEGLNPSAEMEILRCVHVGLLCVQESADDRPNMSAVLSMLNSEIRDLPPPKLPAYTARIMSHYEDQSCSPQQSERHSINDLSLTDVHGR</sequence>
<dbReference type="FunFam" id="2.90.10.10:FF:000001">
    <property type="entry name" value="G-type lectin S-receptor-like serine/threonine-protein kinase"/>
    <property type="match status" value="1"/>
</dbReference>
<dbReference type="Proteomes" id="UP001161247">
    <property type="component" value="Chromosome 1"/>
</dbReference>
<keyword evidence="14 21" id="KW-0472">Membrane</keyword>
<dbReference type="CDD" id="cd14066">
    <property type="entry name" value="STKc_IRAK"/>
    <property type="match status" value="1"/>
</dbReference>
<evidence type="ECO:0000256" key="13">
    <source>
        <dbReference type="ARBA" id="ARBA00022989"/>
    </source>
</evidence>
<dbReference type="InterPro" id="IPR003609">
    <property type="entry name" value="Pan_app"/>
</dbReference>
<keyword evidence="26" id="KW-1185">Reference proteome</keyword>
<evidence type="ECO:0000256" key="10">
    <source>
        <dbReference type="ARBA" id="ARBA00022741"/>
    </source>
</evidence>
<dbReference type="EC" id="2.7.11.1" evidence="3"/>
<evidence type="ECO:0000256" key="20">
    <source>
        <dbReference type="SAM" id="MobiDB-lite"/>
    </source>
</evidence>
<dbReference type="SUPFAM" id="SSF51110">
    <property type="entry name" value="alpha-D-mannose-specific plant lectins"/>
    <property type="match status" value="1"/>
</dbReference>
<evidence type="ECO:0000256" key="1">
    <source>
        <dbReference type="ARBA" id="ARBA00004251"/>
    </source>
</evidence>
<keyword evidence="7" id="KW-0808">Transferase</keyword>
<comment type="subcellular location">
    <subcellularLocation>
        <location evidence="1">Cell membrane</location>
        <topology evidence="1">Single-pass type I membrane protein</topology>
    </subcellularLocation>
</comment>
<feature type="transmembrane region" description="Helical" evidence="21">
    <location>
        <begin position="108"/>
        <end position="129"/>
    </location>
</feature>
<dbReference type="CDD" id="cd01098">
    <property type="entry name" value="PAN_AP_plant"/>
    <property type="match status" value="1"/>
</dbReference>
<keyword evidence="17" id="KW-0325">Glycoprotein</keyword>
<dbReference type="SMART" id="SM00473">
    <property type="entry name" value="PAN_AP"/>
    <property type="match status" value="1"/>
</dbReference>
<dbReference type="EMBL" id="OX459118">
    <property type="protein sequence ID" value="CAI9090993.1"/>
    <property type="molecule type" value="Genomic_DNA"/>
</dbReference>
<dbReference type="FunFam" id="1.10.510.10:FF:000060">
    <property type="entry name" value="G-type lectin S-receptor-like serine/threonine-protein kinase"/>
    <property type="match status" value="1"/>
</dbReference>
<evidence type="ECO:0000259" key="23">
    <source>
        <dbReference type="PROSITE" id="PS50927"/>
    </source>
</evidence>
<dbReference type="PIRSF" id="PIRSF000641">
    <property type="entry name" value="SRK"/>
    <property type="match status" value="1"/>
</dbReference>
<evidence type="ECO:0000313" key="26">
    <source>
        <dbReference type="Proteomes" id="UP001161247"/>
    </source>
</evidence>
<evidence type="ECO:0000256" key="12">
    <source>
        <dbReference type="ARBA" id="ARBA00022840"/>
    </source>
</evidence>
<dbReference type="Pfam" id="PF08276">
    <property type="entry name" value="PAN_2"/>
    <property type="match status" value="1"/>
</dbReference>
<keyword evidence="10" id="KW-0547">Nucleotide-binding</keyword>
<keyword evidence="13 21" id="KW-1133">Transmembrane helix</keyword>
<evidence type="ECO:0000256" key="11">
    <source>
        <dbReference type="ARBA" id="ARBA00022777"/>
    </source>
</evidence>